<evidence type="ECO:0000256" key="1">
    <source>
        <dbReference type="PROSITE-ProRule" id="PRU00047"/>
    </source>
</evidence>
<sequence>MDNDNVDQGMSVEEIERVVAQRVANAIEAIAIYETKTNMARQELQEARSHITRECRNPTAARNQRIKTVYEYGGSMGQFRVCVHPPIVKFQKCVDKKIDTLSKRERQAENKRKLNNTSKDNQNQQQPNKRQNTGKAYAAGHGEKKYYGGSKPLCPKCNYHHDGPCPPKCHRCNIVGHLVRNCRRPTNDNTTNNQRGTGTSQKVNCYECGNQGHYKRDCPERKNQSHKNQIGGTRAHGVVHTLRGGETDQNPNNIKDEIEA</sequence>
<dbReference type="InterPro" id="IPR001878">
    <property type="entry name" value="Znf_CCHC"/>
</dbReference>
<name>A0ABQ5F5H2_9ASTR</name>
<evidence type="ECO:0000313" key="4">
    <source>
        <dbReference type="EMBL" id="GJT58475.1"/>
    </source>
</evidence>
<reference evidence="4" key="2">
    <citation type="submission" date="2022-01" db="EMBL/GenBank/DDBJ databases">
        <authorList>
            <person name="Yamashiro T."/>
            <person name="Shiraishi A."/>
            <person name="Satake H."/>
            <person name="Nakayama K."/>
        </authorList>
    </citation>
    <scope>NUCLEOTIDE SEQUENCE</scope>
</reference>
<dbReference type="Gene3D" id="4.10.60.10">
    <property type="entry name" value="Zinc finger, CCHC-type"/>
    <property type="match status" value="1"/>
</dbReference>
<gene>
    <name evidence="4" type="ORF">Tco_1002008</name>
</gene>
<dbReference type="Pfam" id="PF00098">
    <property type="entry name" value="zf-CCHC"/>
    <property type="match status" value="2"/>
</dbReference>
<comment type="caution">
    <text evidence="4">The sequence shown here is derived from an EMBL/GenBank/DDBJ whole genome shotgun (WGS) entry which is preliminary data.</text>
</comment>
<feature type="region of interest" description="Disordered" evidence="2">
    <location>
        <begin position="104"/>
        <end position="137"/>
    </location>
</feature>
<evidence type="ECO:0000256" key="2">
    <source>
        <dbReference type="SAM" id="MobiDB-lite"/>
    </source>
</evidence>
<feature type="compositionally biased region" description="Low complexity" evidence="2">
    <location>
        <begin position="121"/>
        <end position="131"/>
    </location>
</feature>
<feature type="domain" description="CCHC-type" evidence="3">
    <location>
        <begin position="205"/>
        <end position="220"/>
    </location>
</feature>
<dbReference type="EMBL" id="BQNB010017022">
    <property type="protein sequence ID" value="GJT58475.1"/>
    <property type="molecule type" value="Genomic_DNA"/>
</dbReference>
<feature type="region of interest" description="Disordered" evidence="2">
    <location>
        <begin position="219"/>
        <end position="260"/>
    </location>
</feature>
<keyword evidence="1" id="KW-0863">Zinc-finger</keyword>
<protein>
    <submittedName>
        <fullName evidence="4">Uncharacterized mitochondrial protein-like protein</fullName>
    </submittedName>
</protein>
<keyword evidence="1" id="KW-0479">Metal-binding</keyword>
<accession>A0ABQ5F5H2</accession>
<dbReference type="InterPro" id="IPR036875">
    <property type="entry name" value="Znf_CCHC_sf"/>
</dbReference>
<keyword evidence="1" id="KW-0862">Zinc</keyword>
<reference evidence="4" key="1">
    <citation type="journal article" date="2022" name="Int. J. Mol. Sci.">
        <title>Draft Genome of Tanacetum Coccineum: Genomic Comparison of Closely Related Tanacetum-Family Plants.</title>
        <authorList>
            <person name="Yamashiro T."/>
            <person name="Shiraishi A."/>
            <person name="Nakayama K."/>
            <person name="Satake H."/>
        </authorList>
    </citation>
    <scope>NUCLEOTIDE SEQUENCE</scope>
</reference>
<evidence type="ECO:0000259" key="3">
    <source>
        <dbReference type="PROSITE" id="PS50158"/>
    </source>
</evidence>
<dbReference type="Proteomes" id="UP001151760">
    <property type="component" value="Unassembled WGS sequence"/>
</dbReference>
<dbReference type="PROSITE" id="PS50158">
    <property type="entry name" value="ZF_CCHC"/>
    <property type="match status" value="1"/>
</dbReference>
<dbReference type="SUPFAM" id="SSF57756">
    <property type="entry name" value="Retrovirus zinc finger-like domains"/>
    <property type="match status" value="1"/>
</dbReference>
<keyword evidence="5" id="KW-1185">Reference proteome</keyword>
<dbReference type="SMART" id="SM00343">
    <property type="entry name" value="ZnF_C2HC"/>
    <property type="match status" value="2"/>
</dbReference>
<organism evidence="4 5">
    <name type="scientific">Tanacetum coccineum</name>
    <dbReference type="NCBI Taxonomy" id="301880"/>
    <lineage>
        <taxon>Eukaryota</taxon>
        <taxon>Viridiplantae</taxon>
        <taxon>Streptophyta</taxon>
        <taxon>Embryophyta</taxon>
        <taxon>Tracheophyta</taxon>
        <taxon>Spermatophyta</taxon>
        <taxon>Magnoliopsida</taxon>
        <taxon>eudicotyledons</taxon>
        <taxon>Gunneridae</taxon>
        <taxon>Pentapetalae</taxon>
        <taxon>asterids</taxon>
        <taxon>campanulids</taxon>
        <taxon>Asterales</taxon>
        <taxon>Asteraceae</taxon>
        <taxon>Asteroideae</taxon>
        <taxon>Anthemideae</taxon>
        <taxon>Anthemidinae</taxon>
        <taxon>Tanacetum</taxon>
    </lineage>
</organism>
<proteinExistence type="predicted"/>
<evidence type="ECO:0000313" key="5">
    <source>
        <dbReference type="Proteomes" id="UP001151760"/>
    </source>
</evidence>